<evidence type="ECO:0000313" key="3">
    <source>
        <dbReference type="Proteomes" id="UP000286990"/>
    </source>
</evidence>
<dbReference type="AlphaFoldDB" id="A0A426RL09"/>
<dbReference type="Pfam" id="PF13568">
    <property type="entry name" value="OMP_b-brl_2"/>
    <property type="match status" value="1"/>
</dbReference>
<organism evidence="2 3">
    <name type="scientific">Maribacter algicola</name>
    <dbReference type="NCBI Taxonomy" id="2498892"/>
    <lineage>
        <taxon>Bacteria</taxon>
        <taxon>Pseudomonadati</taxon>
        <taxon>Bacteroidota</taxon>
        <taxon>Flavobacteriia</taxon>
        <taxon>Flavobacteriales</taxon>
        <taxon>Flavobacteriaceae</taxon>
        <taxon>Maribacter</taxon>
    </lineage>
</organism>
<dbReference type="InterPro" id="IPR011250">
    <property type="entry name" value="OMP/PagP_B-barrel"/>
</dbReference>
<dbReference type="OrthoDB" id="947434at2"/>
<evidence type="ECO:0000259" key="1">
    <source>
        <dbReference type="Pfam" id="PF13568"/>
    </source>
</evidence>
<proteinExistence type="predicted"/>
<keyword evidence="3" id="KW-1185">Reference proteome</keyword>
<protein>
    <submittedName>
        <fullName evidence="2">PorT family protein</fullName>
    </submittedName>
</protein>
<evidence type="ECO:0000313" key="2">
    <source>
        <dbReference type="EMBL" id="RRQ49718.1"/>
    </source>
</evidence>
<dbReference type="RefSeq" id="WP_125221537.1">
    <property type="nucleotide sequence ID" value="NZ_QUSX01000001.1"/>
</dbReference>
<dbReference type="SUPFAM" id="SSF56925">
    <property type="entry name" value="OMPA-like"/>
    <property type="match status" value="1"/>
</dbReference>
<dbReference type="InterPro" id="IPR025665">
    <property type="entry name" value="Beta-barrel_OMP_2"/>
</dbReference>
<comment type="caution">
    <text evidence="2">The sequence shown here is derived from an EMBL/GenBank/DDBJ whole genome shotgun (WGS) entry which is preliminary data.</text>
</comment>
<dbReference type="Proteomes" id="UP000286990">
    <property type="component" value="Unassembled WGS sequence"/>
</dbReference>
<accession>A0A426RL09</accession>
<dbReference type="EMBL" id="QUSX01000001">
    <property type="protein sequence ID" value="RRQ49718.1"/>
    <property type="molecule type" value="Genomic_DNA"/>
</dbReference>
<reference evidence="3" key="1">
    <citation type="submission" date="2018-12" db="EMBL/GenBank/DDBJ databases">
        <title>Maribacter lutimaris sp. nov., isolated from marine sediment.</title>
        <authorList>
            <person name="Kim K.K."/>
        </authorList>
    </citation>
    <scope>NUCLEOTIDE SEQUENCE [LARGE SCALE GENOMIC DNA]</scope>
    <source>
        <strain evidence="3">PoM-212</strain>
    </source>
</reference>
<feature type="domain" description="Outer membrane protein beta-barrel" evidence="1">
    <location>
        <begin position="24"/>
        <end position="161"/>
    </location>
</feature>
<sequence length="196" mass="21313">MNKLATILFFIICAGISESKAQVAPGIKLGYNESRISKTRLEPKSGLYIGGFLDIPITKRYAIQPEVFYSSQGGASVSSDFGDVQIDYLSVMAANKFYVGLAKGFHFNLGLGLDINLKNNFVNLFNGDADGEISPFDVVVFGGMGYEFNFGLILEARYKQGTVSVDLFGADDLYEEAGSNLNGVFQLGASYKFKSK</sequence>
<gene>
    <name evidence="2" type="ORF">DZC72_03770</name>
</gene>
<name>A0A426RL09_9FLAO</name>